<keyword evidence="7" id="KW-1185">Reference proteome</keyword>
<dbReference type="InterPro" id="IPR028082">
    <property type="entry name" value="Peripla_BP_I"/>
</dbReference>
<name>A0A4R7BVR1_9HYPH</name>
<feature type="signal peptide" evidence="4">
    <location>
        <begin position="1"/>
        <end position="21"/>
    </location>
</feature>
<evidence type="ECO:0000256" key="4">
    <source>
        <dbReference type="SAM" id="SignalP"/>
    </source>
</evidence>
<comment type="caution">
    <text evidence="6">The sequence shown here is derived from an EMBL/GenBank/DDBJ whole genome shotgun (WGS) entry which is preliminary data.</text>
</comment>
<dbReference type="RefSeq" id="WP_342636841.1">
    <property type="nucleotide sequence ID" value="NZ_SNZR01000014.1"/>
</dbReference>
<dbReference type="Pfam" id="PF13458">
    <property type="entry name" value="Peripla_BP_6"/>
    <property type="match status" value="1"/>
</dbReference>
<evidence type="ECO:0000313" key="7">
    <source>
        <dbReference type="Proteomes" id="UP000295122"/>
    </source>
</evidence>
<keyword evidence="2 4" id="KW-0732">Signal</keyword>
<keyword evidence="3" id="KW-0029">Amino-acid transport</keyword>
<dbReference type="EMBL" id="SNZR01000014">
    <property type="protein sequence ID" value="TDR89182.1"/>
    <property type="molecule type" value="Genomic_DNA"/>
</dbReference>
<dbReference type="GO" id="GO:0006865">
    <property type="term" value="P:amino acid transport"/>
    <property type="evidence" value="ECO:0007669"/>
    <property type="project" value="UniProtKB-KW"/>
</dbReference>
<reference evidence="6 7" key="1">
    <citation type="submission" date="2019-03" db="EMBL/GenBank/DDBJ databases">
        <title>Genomic Encyclopedia of Type Strains, Phase IV (KMG-IV): sequencing the most valuable type-strain genomes for metagenomic binning, comparative biology and taxonomic classification.</title>
        <authorList>
            <person name="Goeker M."/>
        </authorList>
    </citation>
    <scope>NUCLEOTIDE SEQUENCE [LARGE SCALE GENOMIC DNA]</scope>
    <source>
        <strain evidence="6 7">DSM 25903</strain>
    </source>
</reference>
<dbReference type="SUPFAM" id="SSF53822">
    <property type="entry name" value="Periplasmic binding protein-like I"/>
    <property type="match status" value="1"/>
</dbReference>
<dbReference type="InterPro" id="IPR028081">
    <property type="entry name" value="Leu-bd"/>
</dbReference>
<dbReference type="PANTHER" id="PTHR30483">
    <property type="entry name" value="LEUCINE-SPECIFIC-BINDING PROTEIN"/>
    <property type="match status" value="1"/>
</dbReference>
<evidence type="ECO:0000256" key="2">
    <source>
        <dbReference type="ARBA" id="ARBA00022729"/>
    </source>
</evidence>
<dbReference type="Proteomes" id="UP000295122">
    <property type="component" value="Unassembled WGS sequence"/>
</dbReference>
<evidence type="ECO:0000313" key="6">
    <source>
        <dbReference type="EMBL" id="TDR89182.1"/>
    </source>
</evidence>
<sequence length="417" mass="44193">MRTMASRGLAAALGAALAAMAGGVASAQAPASPPKLSGDVVRIGVLSDMTGPSADSSGPGAVVAVRMAVEDFGGKVLGKPIEVLQADHQNKADVGAGIARRWYDEGVDVIVDLTNSAVSLAVQDLARQKERLALHVSPASSDLTGRACSPFGLHWTYDTYALASGTAAAVTKQGGKSWFFLTTDYAFGHALARDAGDVVKRLGGTVVGELRHPLNTPDFSSYLLQAQASKAQVVGLANGSGDTINAIKQAREFGLTQAGQKLAALLLFISDVHAIGLEAAQGVMLTEAFYWDQNEETRAWSARFAERFNGRKPSMLQAGDYTAVTHYLRAIEKAGTDDAATVMATMKATPISDFMTKRGFIRQDGRVMRDMYLYQVKSPAESKGPWDYYKVLATIPAEDAFRPMEKGNCPLVAGAAK</sequence>
<gene>
    <name evidence="6" type="ORF">EV668_3671</name>
</gene>
<evidence type="ECO:0000256" key="3">
    <source>
        <dbReference type="ARBA" id="ARBA00022970"/>
    </source>
</evidence>
<comment type="similarity">
    <text evidence="1">Belongs to the leucine-binding protein family.</text>
</comment>
<dbReference type="CDD" id="cd06327">
    <property type="entry name" value="PBP1_SBP-like"/>
    <property type="match status" value="1"/>
</dbReference>
<feature type="domain" description="Leucine-binding protein" evidence="5">
    <location>
        <begin position="41"/>
        <end position="377"/>
    </location>
</feature>
<dbReference type="InterPro" id="IPR051010">
    <property type="entry name" value="BCAA_transport"/>
</dbReference>
<organism evidence="6 7">
    <name type="scientific">Enterovirga rhinocerotis</name>
    <dbReference type="NCBI Taxonomy" id="1339210"/>
    <lineage>
        <taxon>Bacteria</taxon>
        <taxon>Pseudomonadati</taxon>
        <taxon>Pseudomonadota</taxon>
        <taxon>Alphaproteobacteria</taxon>
        <taxon>Hyphomicrobiales</taxon>
        <taxon>Methylobacteriaceae</taxon>
        <taxon>Enterovirga</taxon>
    </lineage>
</organism>
<protein>
    <submittedName>
        <fullName evidence="6">Amino acid/amide ABC transporter substrate-binding protein (HAAT family)</fullName>
    </submittedName>
</protein>
<proteinExistence type="inferred from homology"/>
<evidence type="ECO:0000259" key="5">
    <source>
        <dbReference type="Pfam" id="PF13458"/>
    </source>
</evidence>
<evidence type="ECO:0000256" key="1">
    <source>
        <dbReference type="ARBA" id="ARBA00010062"/>
    </source>
</evidence>
<dbReference type="AlphaFoldDB" id="A0A4R7BVR1"/>
<keyword evidence="3" id="KW-0813">Transport</keyword>
<dbReference type="PANTHER" id="PTHR30483:SF6">
    <property type="entry name" value="PERIPLASMIC BINDING PROTEIN OF ABC TRANSPORTER FOR NATURAL AMINO ACIDS"/>
    <property type="match status" value="1"/>
</dbReference>
<dbReference type="Gene3D" id="3.40.50.2300">
    <property type="match status" value="2"/>
</dbReference>
<accession>A0A4R7BVR1</accession>
<feature type="chain" id="PRO_5020611781" evidence="4">
    <location>
        <begin position="22"/>
        <end position="417"/>
    </location>
</feature>